<evidence type="ECO:0000313" key="4">
    <source>
        <dbReference type="Proteomes" id="UP000242715"/>
    </source>
</evidence>
<feature type="compositionally biased region" description="Acidic residues" evidence="1">
    <location>
        <begin position="8"/>
        <end position="18"/>
    </location>
</feature>
<feature type="compositionally biased region" description="Acidic residues" evidence="1">
    <location>
        <begin position="222"/>
        <end position="232"/>
    </location>
</feature>
<dbReference type="InterPro" id="IPR012337">
    <property type="entry name" value="RNaseH-like_sf"/>
</dbReference>
<gene>
    <name evidence="3" type="ORF">TSUD_274210</name>
</gene>
<accession>A0A2Z6NKR3</accession>
<feature type="region of interest" description="Disordered" evidence="1">
    <location>
        <begin position="1"/>
        <end position="27"/>
    </location>
</feature>
<sequence>MSRREAEELPVQEEEEEFPIGRAQGAPSEDIGWHFAIQGEERNTIQCYFLNPQFQFGVIHGRHVARETLDGKLLLFRDKQKSFGTPQTQEAWYGMDPSEWWLLYGYSAPELQKIAIRVLSQTTSASNCERNWSTFSYIHTKTRNRLKYQKLQKHVFEYYNMKLKNRSTMRRSQEDIEKNFSPINLDHIFQEDHLSPWLEEIEGPLLDGTQNVEWLLIDSDDDIEEIPGDDDSNSGQTPSQGGEDGLSPPSDENSGGNGGGGNQEQVHGISKGSHHSFQEEAYVRRDQNLLSHRMEEESCDDMTGGGSSTSRGRAVELNVVNVKRKLFH</sequence>
<dbReference type="Proteomes" id="UP000242715">
    <property type="component" value="Unassembled WGS sequence"/>
</dbReference>
<feature type="compositionally biased region" description="Basic and acidic residues" evidence="1">
    <location>
        <begin position="276"/>
        <end position="296"/>
    </location>
</feature>
<name>A0A2Z6NKR3_TRISU</name>
<dbReference type="AlphaFoldDB" id="A0A2Z6NKR3"/>
<dbReference type="GO" id="GO:0046983">
    <property type="term" value="F:protein dimerization activity"/>
    <property type="evidence" value="ECO:0007669"/>
    <property type="project" value="InterPro"/>
</dbReference>
<dbReference type="OrthoDB" id="1414908at2759"/>
<dbReference type="InterPro" id="IPR008906">
    <property type="entry name" value="HATC_C_dom"/>
</dbReference>
<keyword evidence="4" id="KW-1185">Reference proteome</keyword>
<protein>
    <recommendedName>
        <fullName evidence="2">HAT C-terminal dimerisation domain-containing protein</fullName>
    </recommendedName>
</protein>
<evidence type="ECO:0000313" key="3">
    <source>
        <dbReference type="EMBL" id="GAU37060.1"/>
    </source>
</evidence>
<organism evidence="3 4">
    <name type="scientific">Trifolium subterraneum</name>
    <name type="common">Subterranean clover</name>
    <dbReference type="NCBI Taxonomy" id="3900"/>
    <lineage>
        <taxon>Eukaryota</taxon>
        <taxon>Viridiplantae</taxon>
        <taxon>Streptophyta</taxon>
        <taxon>Embryophyta</taxon>
        <taxon>Tracheophyta</taxon>
        <taxon>Spermatophyta</taxon>
        <taxon>Magnoliopsida</taxon>
        <taxon>eudicotyledons</taxon>
        <taxon>Gunneridae</taxon>
        <taxon>Pentapetalae</taxon>
        <taxon>rosids</taxon>
        <taxon>fabids</taxon>
        <taxon>Fabales</taxon>
        <taxon>Fabaceae</taxon>
        <taxon>Papilionoideae</taxon>
        <taxon>50 kb inversion clade</taxon>
        <taxon>NPAAA clade</taxon>
        <taxon>Hologalegina</taxon>
        <taxon>IRL clade</taxon>
        <taxon>Trifolieae</taxon>
        <taxon>Trifolium</taxon>
    </lineage>
</organism>
<evidence type="ECO:0000259" key="2">
    <source>
        <dbReference type="Pfam" id="PF05699"/>
    </source>
</evidence>
<evidence type="ECO:0000256" key="1">
    <source>
        <dbReference type="SAM" id="MobiDB-lite"/>
    </source>
</evidence>
<dbReference type="Pfam" id="PF05699">
    <property type="entry name" value="Dimer_Tnp_hAT"/>
    <property type="match status" value="1"/>
</dbReference>
<reference evidence="4" key="1">
    <citation type="journal article" date="2017" name="Front. Plant Sci.">
        <title>Climate Clever Clovers: New Paradigm to Reduce the Environmental Footprint of Ruminants by Breeding Low Methanogenic Forages Utilizing Haplotype Variation.</title>
        <authorList>
            <person name="Kaur P."/>
            <person name="Appels R."/>
            <person name="Bayer P.E."/>
            <person name="Keeble-Gagnere G."/>
            <person name="Wang J."/>
            <person name="Hirakawa H."/>
            <person name="Shirasawa K."/>
            <person name="Vercoe P."/>
            <person name="Stefanova K."/>
            <person name="Durmic Z."/>
            <person name="Nichols P."/>
            <person name="Revell C."/>
            <person name="Isobe S.N."/>
            <person name="Edwards D."/>
            <person name="Erskine W."/>
        </authorList>
    </citation>
    <scope>NUCLEOTIDE SEQUENCE [LARGE SCALE GENOMIC DNA]</scope>
    <source>
        <strain evidence="4">cv. Daliak</strain>
    </source>
</reference>
<dbReference type="SUPFAM" id="SSF53098">
    <property type="entry name" value="Ribonuclease H-like"/>
    <property type="match status" value="1"/>
</dbReference>
<proteinExistence type="predicted"/>
<feature type="domain" description="HAT C-terminal dimerisation" evidence="2">
    <location>
        <begin position="94"/>
        <end position="159"/>
    </location>
</feature>
<dbReference type="EMBL" id="DF973651">
    <property type="protein sequence ID" value="GAU37060.1"/>
    <property type="molecule type" value="Genomic_DNA"/>
</dbReference>
<feature type="region of interest" description="Disordered" evidence="1">
    <location>
        <begin position="222"/>
        <end position="313"/>
    </location>
</feature>